<dbReference type="RefSeq" id="WP_183297206.1">
    <property type="nucleotide sequence ID" value="NZ_JACHVX010000005.1"/>
</dbReference>
<feature type="transmembrane region" description="Helical" evidence="2">
    <location>
        <begin position="126"/>
        <end position="146"/>
    </location>
</feature>
<proteinExistence type="predicted"/>
<feature type="region of interest" description="Disordered" evidence="1">
    <location>
        <begin position="1"/>
        <end position="75"/>
    </location>
</feature>
<accession>A0A7W4YBY0</accession>
<keyword evidence="2" id="KW-1133">Transmembrane helix</keyword>
<dbReference type="Proteomes" id="UP000518206">
    <property type="component" value="Unassembled WGS sequence"/>
</dbReference>
<comment type="caution">
    <text evidence="3">The sequence shown here is derived from an EMBL/GenBank/DDBJ whole genome shotgun (WGS) entry which is preliminary data.</text>
</comment>
<protein>
    <submittedName>
        <fullName evidence="3">Uncharacterized protein</fullName>
    </submittedName>
</protein>
<reference evidence="3 4" key="1">
    <citation type="submission" date="2020-08" db="EMBL/GenBank/DDBJ databases">
        <title>The Agave Microbiome: Exploring the role of microbial communities in plant adaptations to desert environments.</title>
        <authorList>
            <person name="Partida-Martinez L.P."/>
        </authorList>
    </citation>
    <scope>NUCLEOTIDE SEQUENCE [LARGE SCALE GENOMIC DNA]</scope>
    <source>
        <strain evidence="3 4">RAS26</strain>
    </source>
</reference>
<feature type="transmembrane region" description="Helical" evidence="2">
    <location>
        <begin position="348"/>
        <end position="372"/>
    </location>
</feature>
<feature type="transmembrane region" description="Helical" evidence="2">
    <location>
        <begin position="392"/>
        <end position="410"/>
    </location>
</feature>
<organism evidence="3 4">
    <name type="scientific">Cellulomonas cellasea</name>
    <dbReference type="NCBI Taxonomy" id="43670"/>
    <lineage>
        <taxon>Bacteria</taxon>
        <taxon>Bacillati</taxon>
        <taxon>Actinomycetota</taxon>
        <taxon>Actinomycetes</taxon>
        <taxon>Micrococcales</taxon>
        <taxon>Cellulomonadaceae</taxon>
        <taxon>Cellulomonas</taxon>
    </lineage>
</organism>
<dbReference type="EMBL" id="JACHVX010000005">
    <property type="protein sequence ID" value="MBB2924400.1"/>
    <property type="molecule type" value="Genomic_DNA"/>
</dbReference>
<evidence type="ECO:0000313" key="4">
    <source>
        <dbReference type="Proteomes" id="UP000518206"/>
    </source>
</evidence>
<evidence type="ECO:0000256" key="2">
    <source>
        <dbReference type="SAM" id="Phobius"/>
    </source>
</evidence>
<feature type="transmembrane region" description="Helical" evidence="2">
    <location>
        <begin position="306"/>
        <end position="327"/>
    </location>
</feature>
<dbReference type="AlphaFoldDB" id="A0A7W4YBY0"/>
<evidence type="ECO:0000256" key="1">
    <source>
        <dbReference type="SAM" id="MobiDB-lite"/>
    </source>
</evidence>
<feature type="transmembrane region" description="Helical" evidence="2">
    <location>
        <begin position="158"/>
        <end position="183"/>
    </location>
</feature>
<feature type="transmembrane region" description="Helical" evidence="2">
    <location>
        <begin position="78"/>
        <end position="100"/>
    </location>
</feature>
<feature type="compositionally biased region" description="Basic and acidic residues" evidence="1">
    <location>
        <begin position="1"/>
        <end position="10"/>
    </location>
</feature>
<feature type="transmembrane region" description="Helical" evidence="2">
    <location>
        <begin position="266"/>
        <end position="286"/>
    </location>
</feature>
<gene>
    <name evidence="3" type="ORF">FHR80_003333</name>
</gene>
<keyword evidence="2" id="KW-0472">Membrane</keyword>
<feature type="transmembrane region" description="Helical" evidence="2">
    <location>
        <begin position="203"/>
        <end position="226"/>
    </location>
</feature>
<name>A0A7W4YBY0_9CELL</name>
<feature type="compositionally biased region" description="Low complexity" evidence="1">
    <location>
        <begin position="11"/>
        <end position="63"/>
    </location>
</feature>
<sequence length="422" mass="43944">MDLHQTHRPDATTARHTAAPTTARQDAGPTTAVPPTAAQPVPAPTPAAVTTLGPAAATHRTAAPTPPPDPRPPRHVRVVPALTAAWWAAAALVALTITLLGRTLPVGDASRDAVGTLLHDVPGSTLSPLVTLLALVGATLAVVMLRPRRSAVAARGRAAATVVAAVAVAGAVALTDASILARLGYLPLLVVRAPFDAEFRDAFAGYVTPGVVLQYLALGGAILLTWATVLFARRARGACEVCGRTLDHPEPAWRTPARAAVWGRRWAVVAAVIPALYAATRLAWVAGYPFGMQPDDYDAMVADGMLAAAFGLAAFALVGSVLTLGLFQRWGEVFPRWMVGLAGRRVPIMLAVVPATLVAAAVVPASLTLLAIGPEQLRAEADENWGALAPMLLWPLWGPALGAATYAYYLRRRPACRTCGLG</sequence>
<keyword evidence="2" id="KW-0812">Transmembrane</keyword>
<evidence type="ECO:0000313" key="3">
    <source>
        <dbReference type="EMBL" id="MBB2924400.1"/>
    </source>
</evidence>
<reference evidence="3 4" key="2">
    <citation type="submission" date="2020-08" db="EMBL/GenBank/DDBJ databases">
        <authorList>
            <person name="Partida-Martinez L."/>
            <person name="Huntemann M."/>
            <person name="Clum A."/>
            <person name="Wang J."/>
            <person name="Palaniappan K."/>
            <person name="Ritter S."/>
            <person name="Chen I.-M."/>
            <person name="Stamatis D."/>
            <person name="Reddy T."/>
            <person name="O'Malley R."/>
            <person name="Daum C."/>
            <person name="Shapiro N."/>
            <person name="Ivanova N."/>
            <person name="Kyrpides N."/>
            <person name="Woyke T."/>
        </authorList>
    </citation>
    <scope>NUCLEOTIDE SEQUENCE [LARGE SCALE GENOMIC DNA]</scope>
    <source>
        <strain evidence="3 4">RAS26</strain>
    </source>
</reference>